<dbReference type="InterPro" id="IPR051677">
    <property type="entry name" value="AfsR-DnrI-RedD_regulator"/>
</dbReference>
<dbReference type="EMBL" id="CP107052">
    <property type="protein sequence ID" value="UYH51434.1"/>
    <property type="molecule type" value="Genomic_DNA"/>
</dbReference>
<keyword evidence="4" id="KW-1185">Reference proteome</keyword>
<feature type="domain" description="Bacterial transcriptional activator" evidence="2">
    <location>
        <begin position="114"/>
        <end position="245"/>
    </location>
</feature>
<dbReference type="Gene3D" id="1.25.40.10">
    <property type="entry name" value="Tetratricopeptide repeat domain"/>
    <property type="match status" value="1"/>
</dbReference>
<evidence type="ECO:0000259" key="2">
    <source>
        <dbReference type="SMART" id="SM01043"/>
    </source>
</evidence>
<protein>
    <recommendedName>
        <fullName evidence="2">Bacterial transcriptional activator domain-containing protein</fullName>
    </recommendedName>
</protein>
<reference evidence="3" key="1">
    <citation type="submission" date="2022-10" db="EMBL/GenBank/DDBJ databases">
        <title>Candidatus Kirkpatrella diaphorinas gen. nov., sp. nov., an uncultured endosymbiont identified in a population of Diaphorina citri from Hawaii.</title>
        <authorList>
            <person name="Henry E.M."/>
            <person name="Carlson C.R."/>
            <person name="Kuo Y.-W."/>
        </authorList>
    </citation>
    <scope>NUCLEOTIDE SEQUENCE</scope>
    <source>
        <strain evidence="3">CADCRV1</strain>
    </source>
</reference>
<dbReference type="PANTHER" id="PTHR35807">
    <property type="entry name" value="TRANSCRIPTIONAL REGULATOR REDD-RELATED"/>
    <property type="match status" value="1"/>
</dbReference>
<dbReference type="Gene3D" id="1.10.10.10">
    <property type="entry name" value="Winged helix-like DNA-binding domain superfamily/Winged helix DNA-binding domain"/>
    <property type="match status" value="1"/>
</dbReference>
<dbReference type="Proteomes" id="UP001163831">
    <property type="component" value="Chromosome"/>
</dbReference>
<dbReference type="InterPro" id="IPR036388">
    <property type="entry name" value="WH-like_DNA-bd_sf"/>
</dbReference>
<evidence type="ECO:0000313" key="4">
    <source>
        <dbReference type="Proteomes" id="UP001163831"/>
    </source>
</evidence>
<dbReference type="RefSeq" id="WP_319807028.1">
    <property type="nucleotide sequence ID" value="NZ_CP107052.1"/>
</dbReference>
<accession>A0ABY6GJI8</accession>
<organism evidence="3 4">
    <name type="scientific">Candidatus Kirkpatrickella diaphorinae</name>
    <dbReference type="NCBI Taxonomy" id="2984322"/>
    <lineage>
        <taxon>Bacteria</taxon>
        <taxon>Pseudomonadati</taxon>
        <taxon>Pseudomonadota</taxon>
        <taxon>Alphaproteobacteria</taxon>
        <taxon>Acetobacterales</taxon>
        <taxon>Acetobacteraceae</taxon>
        <taxon>Candidatus Kirkpatrickella</taxon>
    </lineage>
</organism>
<feature type="region of interest" description="Disordered" evidence="1">
    <location>
        <begin position="271"/>
        <end position="297"/>
    </location>
</feature>
<evidence type="ECO:0000256" key="1">
    <source>
        <dbReference type="SAM" id="MobiDB-lite"/>
    </source>
</evidence>
<dbReference type="InterPro" id="IPR011990">
    <property type="entry name" value="TPR-like_helical_dom_sf"/>
</dbReference>
<dbReference type="Pfam" id="PF03704">
    <property type="entry name" value="BTAD"/>
    <property type="match status" value="1"/>
</dbReference>
<gene>
    <name evidence="3" type="ORF">N5W20_00690</name>
</gene>
<dbReference type="InterPro" id="IPR005158">
    <property type="entry name" value="BTAD"/>
</dbReference>
<dbReference type="SMART" id="SM01043">
    <property type="entry name" value="BTAD"/>
    <property type="match status" value="1"/>
</dbReference>
<dbReference type="SUPFAM" id="SSF48452">
    <property type="entry name" value="TPR-like"/>
    <property type="match status" value="1"/>
</dbReference>
<sequence>MYNLPSRSFGTSEGSLLRIRLLGTMGAETSGGLSVLPVGGKTRGLLAILALSDRKPVMRKTIADLLWSNRADDLARASLRQEIHRLLVALNPLGADIVEVQRQALTLKPFLTWVDVEKILHGGIEALQLVPSPSEGLLTELNAIDPAFDTWLTAQRKRLDRHILSLYSQALAQVEDPEAMLAYAEGLLQRDTMNELGWRGRLEAFVTKGEMGKASRTCAEIMDLFNYRLGALPGPETMRLIREIQAHAASESAEFGFSENQNLFKETEVAPREVVPNETPTIRSKPAPHRHPVVSGNVPRTLGRVAVEAFSAPSEVHLTPTAFALAEQLEVELVRLDTLQVVFRPGQKSASSASPFFQATHQAIDFRVVSIVHSGEPREASQRGADRNWVTIRLISCKDDDYVIWADRLNLPQEEAERNAFNRYIAWSLQWALMIWEGQRALNRPIAELSATRLAARAACLLTHCDSVRSEELNELVRRAEAKDSENIIVLYVKALVGLVRYFTRWHPIEEEECRALSHALDRISSYLRYNPLSINLMLYARLVFPGQYDQARALYSESAGRSSKFASPSINCFNAINALLDGDRARALSEIREFSARKMASAALALLEPISAMVLHACGEHAEAHQACTAYICLYPRSEAGLLVYLMGLIQRRATVDAAVAGKRLLRLAPDATVTGILARLSYLPPMIYEWVRQMLTLSDLPR</sequence>
<name>A0ABY6GJI8_9PROT</name>
<evidence type="ECO:0000313" key="3">
    <source>
        <dbReference type="EMBL" id="UYH51434.1"/>
    </source>
</evidence>
<proteinExistence type="predicted"/>
<dbReference type="InterPro" id="IPR016032">
    <property type="entry name" value="Sig_transdc_resp-reg_C-effctor"/>
</dbReference>
<dbReference type="SUPFAM" id="SSF46894">
    <property type="entry name" value="C-terminal effector domain of the bipartite response regulators"/>
    <property type="match status" value="1"/>
</dbReference>